<gene>
    <name evidence="8" type="primary">ychF</name>
</gene>
<dbReference type="SUPFAM" id="SSF81271">
    <property type="entry name" value="TGS-like"/>
    <property type="match status" value="1"/>
</dbReference>
<dbReference type="GO" id="GO:0005524">
    <property type="term" value="F:ATP binding"/>
    <property type="evidence" value="ECO:0007669"/>
    <property type="project" value="UniProtKB-KW"/>
</dbReference>
<evidence type="ECO:0000313" key="8">
    <source>
        <dbReference type="EMBL" id="BAC24497.1"/>
    </source>
</evidence>
<dbReference type="InterPro" id="IPR012676">
    <property type="entry name" value="TGS-like"/>
</dbReference>
<dbReference type="InterPro" id="IPR027417">
    <property type="entry name" value="P-loop_NTPase"/>
</dbReference>
<dbReference type="Gene3D" id="3.40.50.300">
    <property type="entry name" value="P-loop containing nucleotide triphosphate hydrolases"/>
    <property type="match status" value="1"/>
</dbReference>
<dbReference type="FunFam" id="3.10.20.30:FF:000001">
    <property type="entry name" value="Ribosome-binding ATPase YchF"/>
    <property type="match status" value="1"/>
</dbReference>
<dbReference type="InterPro" id="IPR023192">
    <property type="entry name" value="TGS-like_dom_sf"/>
</dbReference>
<dbReference type="AlphaFoldDB" id="Q8D2K3"/>
<name>Q8D2K3_WIGBR</name>
<dbReference type="InterPro" id="IPR004095">
    <property type="entry name" value="TGS"/>
</dbReference>
<reference evidence="8 9" key="1">
    <citation type="journal article" date="2002" name="Nat. Genet.">
        <title>Genome sequence of the endocellular obligate symbiont of tsetse flies, Wigglesworthia glossinidia.</title>
        <authorList>
            <person name="Akman L."/>
            <person name="Yamashita A."/>
            <person name="Watanabe H."/>
            <person name="Oshima K."/>
            <person name="Shiba T."/>
            <person name="Hattori M."/>
            <person name="Aksoy S."/>
        </authorList>
    </citation>
    <scope>NUCLEOTIDE SEQUENCE [LARGE SCALE GENOMIC DNA]</scope>
</reference>
<dbReference type="Gene3D" id="3.10.20.30">
    <property type="match status" value="1"/>
</dbReference>
<dbReference type="PANTHER" id="PTHR23305">
    <property type="entry name" value="OBG GTPASE FAMILY"/>
    <property type="match status" value="1"/>
</dbReference>
<dbReference type="OrthoDB" id="9810373at2"/>
<dbReference type="GO" id="GO:0005525">
    <property type="term" value="F:GTP binding"/>
    <property type="evidence" value="ECO:0007669"/>
    <property type="project" value="InterPro"/>
</dbReference>
<feature type="domain" description="OBG-type G" evidence="6">
    <location>
        <begin position="3"/>
        <end position="261"/>
    </location>
</feature>
<dbReference type="eggNOG" id="COG0012">
    <property type="taxonomic scope" value="Bacteria"/>
</dbReference>
<keyword evidence="2" id="KW-0479">Metal-binding</keyword>
<dbReference type="Gene3D" id="1.10.150.300">
    <property type="entry name" value="TGS-like domain"/>
    <property type="match status" value="1"/>
</dbReference>
<evidence type="ECO:0000259" key="7">
    <source>
        <dbReference type="PROSITE" id="PS51880"/>
    </source>
</evidence>
<evidence type="ECO:0000256" key="3">
    <source>
        <dbReference type="ARBA" id="ARBA00022741"/>
    </source>
</evidence>
<evidence type="ECO:0000256" key="4">
    <source>
        <dbReference type="ARBA" id="ARBA00022840"/>
    </source>
</evidence>
<proteinExistence type="predicted"/>
<evidence type="ECO:0000313" key="9">
    <source>
        <dbReference type="Proteomes" id="UP000000562"/>
    </source>
</evidence>
<dbReference type="GO" id="GO:0005737">
    <property type="term" value="C:cytoplasm"/>
    <property type="evidence" value="ECO:0007669"/>
    <property type="project" value="TreeGrafter"/>
</dbReference>
<sequence length="357" mass="40568">MGLKIGIIGLPNVGKSTLFNALTNSQVKAKNFPFCTIKPNIAIAPVPDVRLFKLKNIVKSKKIVPNFIEFIDIAGLVKGASKGEGLGNSFLNQIRNVNVVCHVIECFSEKLISKSEYVKNILKDIKIINDELRISDINLCKKKIESLKNKNNEKKDLFEIEQYLDILLNKNICTLQIYKNSKKINSNIDLLVFKPKMYIVNIKEKNKNNDFYLKNIKYFTNKYDIPTIEICAKSESDYISSIKHNSSNFDINSNLLNTSLGKIINCGFNLLKLKTFFSVGPKEVKAWSSDLNSTAIQAAGKIHTDFQKGFIRAKVISFSDFIFYKNFLTAKKYGKIKIEGKNYIIKDGDIIEFLFNV</sequence>
<evidence type="ECO:0000259" key="6">
    <source>
        <dbReference type="PROSITE" id="PS51710"/>
    </source>
</evidence>
<dbReference type="PANTHER" id="PTHR23305:SF18">
    <property type="entry name" value="OBG-TYPE G DOMAIN-CONTAINING PROTEIN"/>
    <property type="match status" value="1"/>
</dbReference>
<dbReference type="STRING" id="36870.gene:10368851"/>
<organism evidence="8 9">
    <name type="scientific">Wigglesworthia glossinidia brevipalpis</name>
    <dbReference type="NCBI Taxonomy" id="36870"/>
    <lineage>
        <taxon>Bacteria</taxon>
        <taxon>Pseudomonadati</taxon>
        <taxon>Pseudomonadota</taxon>
        <taxon>Gammaproteobacteria</taxon>
        <taxon>Enterobacterales</taxon>
        <taxon>Erwiniaceae</taxon>
        <taxon>Wigglesworthia</taxon>
    </lineage>
</organism>
<dbReference type="InterPro" id="IPR004396">
    <property type="entry name" value="ATPase_YchF/OLA1"/>
</dbReference>
<dbReference type="PRINTS" id="PR00326">
    <property type="entry name" value="GTP1OBG"/>
</dbReference>
<dbReference type="InterPro" id="IPR031167">
    <property type="entry name" value="G_OBG"/>
</dbReference>
<accession>Q8D2K3</accession>
<evidence type="ECO:0000256" key="2">
    <source>
        <dbReference type="ARBA" id="ARBA00022723"/>
    </source>
</evidence>
<keyword evidence="9" id="KW-1185">Reference proteome</keyword>
<dbReference type="Proteomes" id="UP000000562">
    <property type="component" value="Chromosome"/>
</dbReference>
<dbReference type="PROSITE" id="PS51710">
    <property type="entry name" value="G_OBG"/>
    <property type="match status" value="1"/>
</dbReference>
<feature type="domain" description="TGS" evidence="7">
    <location>
        <begin position="269"/>
        <end position="355"/>
    </location>
</feature>
<dbReference type="EMBL" id="BA000021">
    <property type="protein sequence ID" value="BAC24497.1"/>
    <property type="molecule type" value="Genomic_DNA"/>
</dbReference>
<keyword evidence="3" id="KW-0547">Nucleotide-binding</keyword>
<dbReference type="PIRSF" id="PIRSF006641">
    <property type="entry name" value="CHP00092"/>
    <property type="match status" value="1"/>
</dbReference>
<evidence type="ECO:0000256" key="1">
    <source>
        <dbReference type="ARBA" id="ARBA00001946"/>
    </source>
</evidence>
<protein>
    <submittedName>
        <fullName evidence="8">YchF protein</fullName>
    </submittedName>
</protein>
<dbReference type="HOGENOM" id="CLU_018395_0_1_6"/>
<dbReference type="SUPFAM" id="SSF52540">
    <property type="entry name" value="P-loop containing nucleoside triphosphate hydrolases"/>
    <property type="match status" value="1"/>
</dbReference>
<dbReference type="KEGG" id="wbr:ychF"/>
<keyword evidence="5" id="KW-0460">Magnesium</keyword>
<keyword evidence="4" id="KW-0067">ATP-binding</keyword>
<dbReference type="NCBIfam" id="TIGR00092">
    <property type="entry name" value="redox-regulated ATPase YchF"/>
    <property type="match status" value="1"/>
</dbReference>
<dbReference type="GO" id="GO:0016887">
    <property type="term" value="F:ATP hydrolysis activity"/>
    <property type="evidence" value="ECO:0007669"/>
    <property type="project" value="InterPro"/>
</dbReference>
<dbReference type="GO" id="GO:0046872">
    <property type="term" value="F:metal ion binding"/>
    <property type="evidence" value="ECO:0007669"/>
    <property type="project" value="UniProtKB-KW"/>
</dbReference>
<dbReference type="Pfam" id="PF06071">
    <property type="entry name" value="YchF-GTPase_C"/>
    <property type="match status" value="1"/>
</dbReference>
<dbReference type="InterPro" id="IPR013029">
    <property type="entry name" value="YchF_C"/>
</dbReference>
<dbReference type="PROSITE" id="PS51880">
    <property type="entry name" value="TGS"/>
    <property type="match status" value="1"/>
</dbReference>
<dbReference type="InterPro" id="IPR006073">
    <property type="entry name" value="GTP-bd"/>
</dbReference>
<comment type="cofactor">
    <cofactor evidence="1">
        <name>Mg(2+)</name>
        <dbReference type="ChEBI" id="CHEBI:18420"/>
    </cofactor>
</comment>
<evidence type="ECO:0000256" key="5">
    <source>
        <dbReference type="ARBA" id="ARBA00022842"/>
    </source>
</evidence>
<dbReference type="InterPro" id="IPR012675">
    <property type="entry name" value="Beta-grasp_dom_sf"/>
</dbReference>
<dbReference type="Pfam" id="PF01926">
    <property type="entry name" value="MMR_HSR1"/>
    <property type="match status" value="1"/>
</dbReference>